<dbReference type="SUPFAM" id="SSF53335">
    <property type="entry name" value="S-adenosyl-L-methionine-dependent methyltransferases"/>
    <property type="match status" value="1"/>
</dbReference>
<organism evidence="1 2">
    <name type="scientific">Eilatimonas milleporae</name>
    <dbReference type="NCBI Taxonomy" id="911205"/>
    <lineage>
        <taxon>Bacteria</taxon>
        <taxon>Pseudomonadati</taxon>
        <taxon>Pseudomonadota</taxon>
        <taxon>Alphaproteobacteria</taxon>
        <taxon>Kordiimonadales</taxon>
        <taxon>Kordiimonadaceae</taxon>
        <taxon>Eilatimonas</taxon>
    </lineage>
</organism>
<reference evidence="1 2" key="1">
    <citation type="submission" date="2018-10" db="EMBL/GenBank/DDBJ databases">
        <title>Genomic Encyclopedia of Archaeal and Bacterial Type Strains, Phase II (KMG-II): from individual species to whole genera.</title>
        <authorList>
            <person name="Goeker M."/>
        </authorList>
    </citation>
    <scope>NUCLEOTIDE SEQUENCE [LARGE SCALE GENOMIC DNA]</scope>
    <source>
        <strain evidence="1 2">DSM 25217</strain>
    </source>
</reference>
<protein>
    <recommendedName>
        <fullName evidence="3">Methyltransferase family protein</fullName>
    </recommendedName>
</protein>
<dbReference type="Proteomes" id="UP000271227">
    <property type="component" value="Unassembled WGS sequence"/>
</dbReference>
<gene>
    <name evidence="1" type="ORF">BXY39_3650</name>
</gene>
<name>A0A3M0C3S5_9PROT</name>
<dbReference type="EMBL" id="REFR01000016">
    <property type="protein sequence ID" value="RMB01466.1"/>
    <property type="molecule type" value="Genomic_DNA"/>
</dbReference>
<dbReference type="AlphaFoldDB" id="A0A3M0C3S5"/>
<evidence type="ECO:0000313" key="1">
    <source>
        <dbReference type="EMBL" id="RMB01466.1"/>
    </source>
</evidence>
<proteinExistence type="predicted"/>
<dbReference type="InParanoid" id="A0A3M0C3S5"/>
<dbReference type="RefSeq" id="WP_121940285.1">
    <property type="nucleotide sequence ID" value="NZ_REFR01000016.1"/>
</dbReference>
<evidence type="ECO:0000313" key="2">
    <source>
        <dbReference type="Proteomes" id="UP000271227"/>
    </source>
</evidence>
<accession>A0A3M0C3S5</accession>
<dbReference type="Gene3D" id="3.40.50.150">
    <property type="entry name" value="Vaccinia Virus protein VP39"/>
    <property type="match status" value="1"/>
</dbReference>
<dbReference type="InterPro" id="IPR029063">
    <property type="entry name" value="SAM-dependent_MTases_sf"/>
</dbReference>
<evidence type="ECO:0008006" key="3">
    <source>
        <dbReference type="Google" id="ProtNLM"/>
    </source>
</evidence>
<keyword evidence="2" id="KW-1185">Reference proteome</keyword>
<sequence>MSMHHRLTRLLSFRDRLAVLWARRHVHMAAATLDDRAFSDLKSRARGLSPSLMDLKYFDTEYWLEDALRRAYRLGIPKGLYGRILDIGTGFGYFPYICEYFGHTAHAIDREGHGLYDAATGILGLTRRHHTVTAFQPIATPDNDTDRYDLITAFQIAFDRPTLKTLWGADEWDYFIRDMLDNRLRDGGRLHLELNYIHSIGRWYKPEVTAVFKSHGAKLDFERITITKPSG</sequence>
<comment type="caution">
    <text evidence="1">The sequence shown here is derived from an EMBL/GenBank/DDBJ whole genome shotgun (WGS) entry which is preliminary data.</text>
</comment>